<protein>
    <submittedName>
        <fullName evidence="1">Putative secreted protein</fullName>
    </submittedName>
</protein>
<proteinExistence type="predicted"/>
<evidence type="ECO:0000313" key="1">
    <source>
        <dbReference type="EMBL" id="JAV08378.1"/>
    </source>
</evidence>
<name>A0A1L8DPH0_9DIPT</name>
<dbReference type="EMBL" id="GFDF01005706">
    <property type="protein sequence ID" value="JAV08378.1"/>
    <property type="molecule type" value="Transcribed_RNA"/>
</dbReference>
<dbReference type="AlphaFoldDB" id="A0A1L8DPH0"/>
<accession>A0A1L8DPH0</accession>
<organism evidence="1">
    <name type="scientific">Nyssomyia neivai</name>
    <dbReference type="NCBI Taxonomy" id="330878"/>
    <lineage>
        <taxon>Eukaryota</taxon>
        <taxon>Metazoa</taxon>
        <taxon>Ecdysozoa</taxon>
        <taxon>Arthropoda</taxon>
        <taxon>Hexapoda</taxon>
        <taxon>Insecta</taxon>
        <taxon>Pterygota</taxon>
        <taxon>Neoptera</taxon>
        <taxon>Endopterygota</taxon>
        <taxon>Diptera</taxon>
        <taxon>Nematocera</taxon>
        <taxon>Psychodoidea</taxon>
        <taxon>Psychodidae</taxon>
        <taxon>Nyssomyia</taxon>
    </lineage>
</organism>
<reference evidence="1" key="1">
    <citation type="submission" date="2016-12" db="EMBL/GenBank/DDBJ databases">
        <title>An insight into the sialome and mialome of the sand fly, Nyssomyia neivai.</title>
        <authorList>
            <person name="Sebastian V."/>
            <person name="Goulart T.M."/>
            <person name="Oliveira W."/>
            <person name="Calvo E."/>
            <person name="Oliveira L.F."/>
            <person name="Pinto M.C."/>
            <person name="Rosselino A.M."/>
            <person name="Ribeiro J.M."/>
        </authorList>
    </citation>
    <scope>NUCLEOTIDE SEQUENCE</scope>
</reference>
<sequence>MGVVSVSLSILTSEPTSASILVIDPTSVPLMGATRSLHSLPTSSLTSSHTLKPNAIPYLGVGITLWLRLRGMLS</sequence>